<evidence type="ECO:0000256" key="8">
    <source>
        <dbReference type="ARBA" id="ARBA00023118"/>
    </source>
</evidence>
<organism evidence="12 13">
    <name type="scientific">Enterococcus faecium R496</name>
    <dbReference type="NCBI Taxonomy" id="1134836"/>
    <lineage>
        <taxon>Bacteria</taxon>
        <taxon>Bacillati</taxon>
        <taxon>Bacillota</taxon>
        <taxon>Bacilli</taxon>
        <taxon>Lactobacillales</taxon>
        <taxon>Enterococcaceae</taxon>
        <taxon>Enterococcus</taxon>
    </lineage>
</organism>
<evidence type="ECO:0000256" key="7">
    <source>
        <dbReference type="ARBA" id="ARBA00023080"/>
    </source>
</evidence>
<keyword evidence="3" id="KW-0479">Metal-binding</keyword>
<dbReference type="RefSeq" id="WP_002302472.1">
    <property type="nucleotide sequence ID" value="NZ_JH808706.1"/>
</dbReference>
<keyword evidence="1" id="KW-0808">Transferase</keyword>
<name>A0AAV3GS11_ENTFC</name>
<comment type="caution">
    <text evidence="12">The sequence shown here is derived from an EMBL/GenBank/DDBJ whole genome shotgun (WGS) entry which is preliminary data.</text>
</comment>
<accession>A0AAV3GS11</accession>
<evidence type="ECO:0000256" key="2">
    <source>
        <dbReference type="ARBA" id="ARBA00022695"/>
    </source>
</evidence>
<dbReference type="GO" id="GO:0005524">
    <property type="term" value="F:ATP binding"/>
    <property type="evidence" value="ECO:0007669"/>
    <property type="project" value="UniProtKB-KW"/>
</dbReference>
<keyword evidence="5" id="KW-0067">ATP-binding</keyword>
<dbReference type="AlphaFoldDB" id="A0AAV3GS11"/>
<dbReference type="GO" id="GO:0046872">
    <property type="term" value="F:metal ion binding"/>
    <property type="evidence" value="ECO:0007669"/>
    <property type="project" value="UniProtKB-KW"/>
</dbReference>
<keyword evidence="4" id="KW-0547">Nucleotide-binding</keyword>
<dbReference type="Pfam" id="PF21654">
    <property type="entry name" value="DncV-like_NTFase"/>
    <property type="match status" value="1"/>
</dbReference>
<proteinExistence type="predicted"/>
<reference evidence="12 13" key="1">
    <citation type="submission" date="2012-04" db="EMBL/GenBank/DDBJ databases">
        <authorList>
            <person name="Weinstock G."/>
            <person name="Sodergren E."/>
            <person name="Lobos E.A."/>
            <person name="Fulton L."/>
            <person name="Fulton R."/>
            <person name="Courtney L."/>
            <person name="Fronick C."/>
            <person name="O'Laughlin M."/>
            <person name="Godfrey J."/>
            <person name="Wilson R.M."/>
            <person name="Miner T."/>
            <person name="Farmer C."/>
            <person name="Delehaunty K."/>
            <person name="Cordes M."/>
            <person name="Minx P."/>
            <person name="Tomlinson C."/>
            <person name="Chen J."/>
            <person name="Wollam A."/>
            <person name="Pepin K.H."/>
            <person name="Bhonagiri V."/>
            <person name="Zhang X."/>
            <person name="Suruliraj S."/>
            <person name="Warren W."/>
            <person name="Mitreva M."/>
            <person name="Mardis E.R."/>
            <person name="Wilson R.K."/>
        </authorList>
    </citation>
    <scope>NUCLEOTIDE SEQUENCE [LARGE SCALE GENOMIC DNA]</scope>
    <source>
        <strain evidence="12 13">R496</strain>
    </source>
</reference>
<dbReference type="GO" id="GO:0009117">
    <property type="term" value="P:nucleotide metabolic process"/>
    <property type="evidence" value="ECO:0007669"/>
    <property type="project" value="UniProtKB-KW"/>
</dbReference>
<dbReference type="InterPro" id="IPR048445">
    <property type="entry name" value="DncV-like_NTFase"/>
</dbReference>
<comment type="catalytic activity">
    <reaction evidence="10">
        <text>GTP + ATP = 3',3'-cGAMP + 2 diphosphate</text>
        <dbReference type="Rhea" id="RHEA:35647"/>
        <dbReference type="ChEBI" id="CHEBI:30616"/>
        <dbReference type="ChEBI" id="CHEBI:33019"/>
        <dbReference type="ChEBI" id="CHEBI:37565"/>
        <dbReference type="ChEBI" id="CHEBI:71501"/>
    </reaction>
    <physiologicalReaction direction="left-to-right" evidence="10">
        <dbReference type="Rhea" id="RHEA:35648"/>
    </physiologicalReaction>
</comment>
<dbReference type="Proteomes" id="UP000006402">
    <property type="component" value="Unassembled WGS sequence"/>
</dbReference>
<evidence type="ECO:0000259" key="11">
    <source>
        <dbReference type="Pfam" id="PF21654"/>
    </source>
</evidence>
<feature type="domain" description="Cyclic GMP-AMP synthase DncV-like nucleotidyltransferase" evidence="11">
    <location>
        <begin position="48"/>
        <end position="134"/>
    </location>
</feature>
<dbReference type="GO" id="GO:0016779">
    <property type="term" value="F:nucleotidyltransferase activity"/>
    <property type="evidence" value="ECO:0007669"/>
    <property type="project" value="UniProtKB-KW"/>
</dbReference>
<evidence type="ECO:0000313" key="13">
    <source>
        <dbReference type="Proteomes" id="UP000006402"/>
    </source>
</evidence>
<gene>
    <name evidence="12" type="ORF">HMPREF1378_02877</name>
</gene>
<evidence type="ECO:0000256" key="4">
    <source>
        <dbReference type="ARBA" id="ARBA00022741"/>
    </source>
</evidence>
<dbReference type="EMBL" id="AMAH01000246">
    <property type="protein sequence ID" value="EJX48425.1"/>
    <property type="molecule type" value="Genomic_DNA"/>
</dbReference>
<dbReference type="GO" id="GO:0051607">
    <property type="term" value="P:defense response to virus"/>
    <property type="evidence" value="ECO:0007669"/>
    <property type="project" value="UniProtKB-KW"/>
</dbReference>
<keyword evidence="2" id="KW-0548">Nucleotidyltransferase</keyword>
<evidence type="ECO:0000256" key="10">
    <source>
        <dbReference type="ARBA" id="ARBA00048304"/>
    </source>
</evidence>
<evidence type="ECO:0000256" key="5">
    <source>
        <dbReference type="ARBA" id="ARBA00022840"/>
    </source>
</evidence>
<evidence type="ECO:0000256" key="6">
    <source>
        <dbReference type="ARBA" id="ARBA00022842"/>
    </source>
</evidence>
<protein>
    <recommendedName>
        <fullName evidence="9">Cyclic GMP-AMP synthase</fullName>
    </recommendedName>
</protein>
<keyword evidence="8" id="KW-0051">Antiviral defense</keyword>
<keyword evidence="6" id="KW-0460">Magnesium</keyword>
<sequence>MANIQTSFIDFHNSIRLDVEDNTLLKDYKDQVIDGLKDYLPDDVKFETFLQGSYSVYTGIKSCDEKIDFDIDIAVAFEIDHTVYEDPREPKLWVKEALVEIFPNAQVNLKVPCVTATFTGKKTKKNVHVDVAVYAKEDENYFLAKAKEFSAPENRCWEEADPKVLKEKINSHVADSDDRKQFRRCIRYLKRWKDNNFNQEYKPTGIGLTINVMDTFLVNKSTDFLTRKVQYNDMECMKQIVSSLKDSFVYEYSETDGWHYRLHAYLPVKPNSDTYSKMTVNQMSDFKNKLSKLYDDLIFAIDTEDEYEATKRLNNQFGEDFLIISEEEVTEKNLRNAFVTDYPSA</sequence>
<evidence type="ECO:0000256" key="1">
    <source>
        <dbReference type="ARBA" id="ARBA00022679"/>
    </source>
</evidence>
<evidence type="ECO:0000313" key="12">
    <source>
        <dbReference type="EMBL" id="EJX48425.1"/>
    </source>
</evidence>
<keyword evidence="7" id="KW-0546">Nucleotide metabolism</keyword>
<evidence type="ECO:0000256" key="3">
    <source>
        <dbReference type="ARBA" id="ARBA00022723"/>
    </source>
</evidence>
<evidence type="ECO:0000256" key="9">
    <source>
        <dbReference type="ARBA" id="ARBA00044145"/>
    </source>
</evidence>